<dbReference type="GO" id="GO:0005829">
    <property type="term" value="C:cytosol"/>
    <property type="evidence" value="ECO:0007669"/>
    <property type="project" value="TreeGrafter"/>
</dbReference>
<name>A0A918RUM2_9GAMM</name>
<feature type="domain" description="DALR anticodon binding" evidence="12">
    <location>
        <begin position="592"/>
        <end position="695"/>
    </location>
</feature>
<keyword evidence="6 11" id="KW-0547">Nucleotide-binding</keyword>
<dbReference type="PANTHER" id="PTHR30075:SF2">
    <property type="entry name" value="GLYCINE--TRNA LIGASE, CHLOROPLASTIC_MITOCHONDRIAL 2"/>
    <property type="match status" value="1"/>
</dbReference>
<comment type="similarity">
    <text evidence="2 11">Belongs to the class-II aminoacyl-tRNA synthetase family.</text>
</comment>
<evidence type="ECO:0000313" key="14">
    <source>
        <dbReference type="Proteomes" id="UP000614811"/>
    </source>
</evidence>
<dbReference type="RefSeq" id="WP_189400647.1">
    <property type="nucleotide sequence ID" value="NZ_BMXA01000003.1"/>
</dbReference>
<evidence type="ECO:0000256" key="5">
    <source>
        <dbReference type="ARBA" id="ARBA00022598"/>
    </source>
</evidence>
<dbReference type="AlphaFoldDB" id="A0A918RUM2"/>
<evidence type="ECO:0000256" key="8">
    <source>
        <dbReference type="ARBA" id="ARBA00022917"/>
    </source>
</evidence>
<evidence type="ECO:0000256" key="10">
    <source>
        <dbReference type="ARBA" id="ARBA00047937"/>
    </source>
</evidence>
<reference evidence="13" key="1">
    <citation type="journal article" date="2014" name="Int. J. Syst. Evol. Microbiol.">
        <title>Complete genome sequence of Corynebacterium casei LMG S-19264T (=DSM 44701T), isolated from a smear-ripened cheese.</title>
        <authorList>
            <consortium name="US DOE Joint Genome Institute (JGI-PGF)"/>
            <person name="Walter F."/>
            <person name="Albersmeier A."/>
            <person name="Kalinowski J."/>
            <person name="Ruckert C."/>
        </authorList>
    </citation>
    <scope>NUCLEOTIDE SEQUENCE</scope>
    <source>
        <strain evidence="13">KCTC 12711</strain>
    </source>
</reference>
<sequence length="697" mass="76210">MSTQTLLIEIGTEELPPKALKSLSDAFTDGVLAGLLEAGLINADAKAQAEPFATPRRLALRVPDVASGQPDQQIERRGPAVKAAFDGDGNPTPAAQGFAKSCGLSVDQLTRIATDKGEWLAATITEVGKPLDSLLSEILDEAIKRLPIPKRMRWGDGSAEFVRPVKWVTLLHGASTVDLEVLGVQSSNTSRGHRFHSSGEIVISHADHYAQLLTEQGHIVPGFSERQAQIATQIAELAKSVNGTIEPDPALLDEVTGLVEYPNALLGSFDPEFLDVPQECLVSSMRDHQKYFHLTDQNGDLLPRFITVSNIVSKNPDQVRSGNEKVLRARLSDAQFFWQTDQKTTLAERVSRLEDVLFHVKLGSVHDKVTRIQALAGNLADSIKADREVAQRGAYLAKADLVSDMVGEFDELQGIMGHYYADRDGEPALVGDCIEQHYWPRFAGDQLPASGEAQAVALADKLDSLVGIYAAGEIPTGDKDPYGLRRAALSILRILIEKELALELPELVAQAADVYQQHQSFTVDSDTQEAIVDFIRGRLMAFYQTQDVDTSTINSVLACRPSSPLDFDARVSAVHAFSQVEEAQDLAAANKRISNILRKQAQPVSTEVNTDALADEAELALYTVLQALETECSALFAARDYQTGLAKLAQLRTPIDTFFDQVMVMTDDAQQQQNRLAVLQRIQNLFLNVADIARLQN</sequence>
<dbReference type="PANTHER" id="PTHR30075">
    <property type="entry name" value="GLYCYL-TRNA SYNTHETASE"/>
    <property type="match status" value="1"/>
</dbReference>
<dbReference type="GO" id="GO:0005524">
    <property type="term" value="F:ATP binding"/>
    <property type="evidence" value="ECO:0007669"/>
    <property type="project" value="UniProtKB-UniRule"/>
</dbReference>
<dbReference type="InterPro" id="IPR008909">
    <property type="entry name" value="DALR_anticod-bd"/>
</dbReference>
<evidence type="ECO:0000256" key="6">
    <source>
        <dbReference type="ARBA" id="ARBA00022741"/>
    </source>
</evidence>
<dbReference type="GO" id="GO:0006420">
    <property type="term" value="P:arginyl-tRNA aminoacylation"/>
    <property type="evidence" value="ECO:0007669"/>
    <property type="project" value="InterPro"/>
</dbReference>
<keyword evidence="9 11" id="KW-0030">Aminoacyl-tRNA synthetase</keyword>
<evidence type="ECO:0000313" key="13">
    <source>
        <dbReference type="EMBL" id="GHA11032.1"/>
    </source>
</evidence>
<keyword evidence="5 11" id="KW-0436">Ligase</keyword>
<gene>
    <name evidence="11 13" type="primary">glyS</name>
    <name evidence="13" type="ORF">GCM10008090_20990</name>
</gene>
<dbReference type="HAMAP" id="MF_00255">
    <property type="entry name" value="Gly_tRNA_synth_beta"/>
    <property type="match status" value="1"/>
</dbReference>
<comment type="catalytic activity">
    <reaction evidence="10 11">
        <text>tRNA(Gly) + glycine + ATP = glycyl-tRNA(Gly) + AMP + diphosphate</text>
        <dbReference type="Rhea" id="RHEA:16013"/>
        <dbReference type="Rhea" id="RHEA-COMP:9664"/>
        <dbReference type="Rhea" id="RHEA-COMP:9683"/>
        <dbReference type="ChEBI" id="CHEBI:30616"/>
        <dbReference type="ChEBI" id="CHEBI:33019"/>
        <dbReference type="ChEBI" id="CHEBI:57305"/>
        <dbReference type="ChEBI" id="CHEBI:78442"/>
        <dbReference type="ChEBI" id="CHEBI:78522"/>
        <dbReference type="ChEBI" id="CHEBI:456215"/>
        <dbReference type="EC" id="6.1.1.14"/>
    </reaction>
</comment>
<dbReference type="EMBL" id="BMXA01000003">
    <property type="protein sequence ID" value="GHA11032.1"/>
    <property type="molecule type" value="Genomic_DNA"/>
</dbReference>
<organism evidence="13 14">
    <name type="scientific">Arenicella chitinivorans</name>
    <dbReference type="NCBI Taxonomy" id="1329800"/>
    <lineage>
        <taxon>Bacteria</taxon>
        <taxon>Pseudomonadati</taxon>
        <taxon>Pseudomonadota</taxon>
        <taxon>Gammaproteobacteria</taxon>
        <taxon>Arenicellales</taxon>
        <taxon>Arenicellaceae</taxon>
        <taxon>Arenicella</taxon>
    </lineage>
</organism>
<comment type="subunit">
    <text evidence="3 11">Tetramer of two alpha and two beta subunits.</text>
</comment>
<reference evidence="13" key="2">
    <citation type="submission" date="2020-09" db="EMBL/GenBank/DDBJ databases">
        <authorList>
            <person name="Sun Q."/>
            <person name="Kim S."/>
        </authorList>
    </citation>
    <scope>NUCLEOTIDE SEQUENCE</scope>
    <source>
        <strain evidence="13">KCTC 12711</strain>
    </source>
</reference>
<dbReference type="InterPro" id="IPR006194">
    <property type="entry name" value="Gly-tRNA-synth_heterodimer"/>
</dbReference>
<protein>
    <recommendedName>
        <fullName evidence="11">Glycine--tRNA ligase beta subunit</fullName>
        <ecNumber evidence="11">6.1.1.14</ecNumber>
    </recommendedName>
    <alternativeName>
        <fullName evidence="11">Glycyl-tRNA synthetase beta subunit</fullName>
        <shortName evidence="11">GlyRS</shortName>
    </alternativeName>
</protein>
<comment type="subcellular location">
    <subcellularLocation>
        <location evidence="1 11">Cytoplasm</location>
    </subcellularLocation>
</comment>
<dbReference type="Pfam" id="PF02092">
    <property type="entry name" value="tRNA_synt_2f"/>
    <property type="match status" value="1"/>
</dbReference>
<keyword evidence="8 11" id="KW-0648">Protein biosynthesis</keyword>
<evidence type="ECO:0000256" key="11">
    <source>
        <dbReference type="HAMAP-Rule" id="MF_00255"/>
    </source>
</evidence>
<proteinExistence type="inferred from homology"/>
<keyword evidence="14" id="KW-1185">Reference proteome</keyword>
<evidence type="ECO:0000256" key="7">
    <source>
        <dbReference type="ARBA" id="ARBA00022840"/>
    </source>
</evidence>
<comment type="caution">
    <text evidence="13">The sequence shown here is derived from an EMBL/GenBank/DDBJ whole genome shotgun (WGS) entry which is preliminary data.</text>
</comment>
<dbReference type="Proteomes" id="UP000614811">
    <property type="component" value="Unassembled WGS sequence"/>
</dbReference>
<dbReference type="Pfam" id="PF05746">
    <property type="entry name" value="DALR_1"/>
    <property type="match status" value="1"/>
</dbReference>
<evidence type="ECO:0000256" key="9">
    <source>
        <dbReference type="ARBA" id="ARBA00023146"/>
    </source>
</evidence>
<dbReference type="GO" id="GO:0004814">
    <property type="term" value="F:arginine-tRNA ligase activity"/>
    <property type="evidence" value="ECO:0007669"/>
    <property type="project" value="InterPro"/>
</dbReference>
<keyword evidence="4 11" id="KW-0963">Cytoplasm</keyword>
<dbReference type="GO" id="GO:0004820">
    <property type="term" value="F:glycine-tRNA ligase activity"/>
    <property type="evidence" value="ECO:0007669"/>
    <property type="project" value="UniProtKB-UniRule"/>
</dbReference>
<evidence type="ECO:0000259" key="12">
    <source>
        <dbReference type="SMART" id="SM00836"/>
    </source>
</evidence>
<dbReference type="PRINTS" id="PR01045">
    <property type="entry name" value="TRNASYNTHGB"/>
</dbReference>
<evidence type="ECO:0000256" key="3">
    <source>
        <dbReference type="ARBA" id="ARBA00011209"/>
    </source>
</evidence>
<dbReference type="SMART" id="SM00836">
    <property type="entry name" value="DALR_1"/>
    <property type="match status" value="1"/>
</dbReference>
<dbReference type="PROSITE" id="PS50861">
    <property type="entry name" value="AA_TRNA_LIGASE_II_GLYAB"/>
    <property type="match status" value="1"/>
</dbReference>
<dbReference type="GO" id="GO:0006426">
    <property type="term" value="P:glycyl-tRNA aminoacylation"/>
    <property type="evidence" value="ECO:0007669"/>
    <property type="project" value="UniProtKB-UniRule"/>
</dbReference>
<evidence type="ECO:0000256" key="4">
    <source>
        <dbReference type="ARBA" id="ARBA00022490"/>
    </source>
</evidence>
<dbReference type="NCBIfam" id="TIGR00211">
    <property type="entry name" value="glyS"/>
    <property type="match status" value="1"/>
</dbReference>
<keyword evidence="7 11" id="KW-0067">ATP-binding</keyword>
<dbReference type="InterPro" id="IPR015944">
    <property type="entry name" value="Gly-tRNA-synth_bsu"/>
</dbReference>
<evidence type="ECO:0000256" key="2">
    <source>
        <dbReference type="ARBA" id="ARBA00008226"/>
    </source>
</evidence>
<accession>A0A918RUM2</accession>
<dbReference type="SUPFAM" id="SSF109604">
    <property type="entry name" value="HD-domain/PDEase-like"/>
    <property type="match status" value="1"/>
</dbReference>
<dbReference type="EC" id="6.1.1.14" evidence="11"/>
<evidence type="ECO:0000256" key="1">
    <source>
        <dbReference type="ARBA" id="ARBA00004496"/>
    </source>
</evidence>